<dbReference type="Ensembl" id="ENSEBUT00000019033.1">
    <property type="protein sequence ID" value="ENSEBUP00000018457.1"/>
    <property type="gene ID" value="ENSEBUG00000011519.1"/>
</dbReference>
<evidence type="ECO:0000259" key="1">
    <source>
        <dbReference type="PROSITE" id="PS51269"/>
    </source>
</evidence>
<dbReference type="PROSITE" id="PS51269">
    <property type="entry name" value="COMM"/>
    <property type="match status" value="1"/>
</dbReference>
<reference evidence="2" key="2">
    <citation type="submission" date="2025-09" db="UniProtKB">
        <authorList>
            <consortium name="Ensembl"/>
        </authorList>
    </citation>
    <scope>IDENTIFICATION</scope>
</reference>
<dbReference type="InterPro" id="IPR017920">
    <property type="entry name" value="COMM"/>
</dbReference>
<proteinExistence type="predicted"/>
<dbReference type="Pfam" id="PF21672">
    <property type="entry name" value="COMM_HN"/>
    <property type="match status" value="1"/>
</dbReference>
<dbReference type="PANTHER" id="PTHR12333">
    <property type="entry name" value="COMM DOMAIN CONTAINING PROTEIN 10"/>
    <property type="match status" value="1"/>
</dbReference>
<dbReference type="AlphaFoldDB" id="A0A8C4QP44"/>
<dbReference type="GeneTree" id="ENSGT00390000001500"/>
<accession>A0A8C4QP44</accession>
<protein>
    <submittedName>
        <fullName evidence="2">COMM domain containing 10</fullName>
    </submittedName>
</protein>
<name>A0A8C4QP44_EPTBU</name>
<keyword evidence="3" id="KW-1185">Reference proteome</keyword>
<reference evidence="2" key="1">
    <citation type="submission" date="2025-08" db="UniProtKB">
        <authorList>
            <consortium name="Ensembl"/>
        </authorList>
    </citation>
    <scope>IDENTIFICATION</scope>
</reference>
<dbReference type="PANTHER" id="PTHR12333:SF0">
    <property type="entry name" value="COMM DOMAIN-CONTAINING PROTEIN 10"/>
    <property type="match status" value="1"/>
</dbReference>
<dbReference type="Proteomes" id="UP000694388">
    <property type="component" value="Unplaced"/>
</dbReference>
<feature type="domain" description="COMM" evidence="1">
    <location>
        <begin position="128"/>
        <end position="186"/>
    </location>
</feature>
<evidence type="ECO:0000313" key="3">
    <source>
        <dbReference type="Proteomes" id="UP000694388"/>
    </source>
</evidence>
<dbReference type="InterPro" id="IPR037361">
    <property type="entry name" value="COMMD10"/>
</dbReference>
<organism evidence="2 3">
    <name type="scientific">Eptatretus burgeri</name>
    <name type="common">Inshore hagfish</name>
    <dbReference type="NCBI Taxonomy" id="7764"/>
    <lineage>
        <taxon>Eukaryota</taxon>
        <taxon>Metazoa</taxon>
        <taxon>Chordata</taxon>
        <taxon>Craniata</taxon>
        <taxon>Vertebrata</taxon>
        <taxon>Cyclostomata</taxon>
        <taxon>Myxini</taxon>
        <taxon>Myxiniformes</taxon>
        <taxon>Myxinidae</taxon>
        <taxon>Eptatretinae</taxon>
        <taxon>Eptatretus</taxon>
    </lineage>
</organism>
<evidence type="ECO:0000313" key="2">
    <source>
        <dbReference type="Ensembl" id="ENSEBUP00000018457.1"/>
    </source>
</evidence>
<dbReference type="Pfam" id="PF07258">
    <property type="entry name" value="COMM_domain"/>
    <property type="match status" value="1"/>
</dbReference>
<sequence length="186" mass="20779">MGFITETPRIKEAVGIANGVDEGKFPRILSRILQKLHLKDERPFSVEEEQKLQIALDLDSSHLSLLLETLAFLFEQAVFHGPKMPALEQQLLDLGLASPQIAAFLQAWVGGGRTATEALRRRALAPHSLQSVGWTLGLGLAQSCQARQQIPTAMLEMGIRSNDSQSMEKLLMEFNHKELYELYNKV</sequence>